<dbReference type="PANTHER" id="PTHR43489:SF6">
    <property type="entry name" value="HYDROXYPYRUVATE ISOMERASE-RELATED"/>
    <property type="match status" value="1"/>
</dbReference>
<feature type="domain" description="Xylose isomerase-like TIM barrel" evidence="4">
    <location>
        <begin position="21"/>
        <end position="251"/>
    </location>
</feature>
<dbReference type="InterPro" id="IPR036237">
    <property type="entry name" value="Xyl_isomerase-like_sf"/>
</dbReference>
<dbReference type="KEGG" id="rlc:K227x_20910"/>
<dbReference type="InterPro" id="IPR050417">
    <property type="entry name" value="Sugar_Epim/Isomerase"/>
</dbReference>
<comment type="similarity">
    <text evidence="2">Belongs to the hyi family.</text>
</comment>
<dbReference type="Pfam" id="PF01261">
    <property type="entry name" value="AP_endonuc_2"/>
    <property type="match status" value="1"/>
</dbReference>
<dbReference type="RefSeq" id="WP_145169331.1">
    <property type="nucleotide sequence ID" value="NZ_CP036525.1"/>
</dbReference>
<dbReference type="PIRSF" id="PIRSF006241">
    <property type="entry name" value="HyI"/>
    <property type="match status" value="1"/>
</dbReference>
<keyword evidence="1 2" id="KW-0413">Isomerase</keyword>
<dbReference type="InterPro" id="IPR026040">
    <property type="entry name" value="HyI-like"/>
</dbReference>
<dbReference type="InterPro" id="IPR013022">
    <property type="entry name" value="Xyl_isomerase-like_TIM-brl"/>
</dbReference>
<reference evidence="5 6" key="1">
    <citation type="submission" date="2019-02" db="EMBL/GenBank/DDBJ databases">
        <title>Deep-cultivation of Planctomycetes and their phenomic and genomic characterization uncovers novel biology.</title>
        <authorList>
            <person name="Wiegand S."/>
            <person name="Jogler M."/>
            <person name="Boedeker C."/>
            <person name="Pinto D."/>
            <person name="Vollmers J."/>
            <person name="Rivas-Marin E."/>
            <person name="Kohn T."/>
            <person name="Peeters S.H."/>
            <person name="Heuer A."/>
            <person name="Rast P."/>
            <person name="Oberbeckmann S."/>
            <person name="Bunk B."/>
            <person name="Jeske O."/>
            <person name="Meyerdierks A."/>
            <person name="Storesund J.E."/>
            <person name="Kallscheuer N."/>
            <person name="Luecker S."/>
            <person name="Lage O.M."/>
            <person name="Pohl T."/>
            <person name="Merkel B.J."/>
            <person name="Hornburger P."/>
            <person name="Mueller R.-W."/>
            <person name="Bruemmer F."/>
            <person name="Labrenz M."/>
            <person name="Spormann A.M."/>
            <person name="Op den Camp H."/>
            <person name="Overmann J."/>
            <person name="Amann R."/>
            <person name="Jetten M.S.M."/>
            <person name="Mascher T."/>
            <person name="Medema M.H."/>
            <person name="Devos D.P."/>
            <person name="Kaster A.-K."/>
            <person name="Ovreas L."/>
            <person name="Rohde M."/>
            <person name="Galperin M.Y."/>
            <person name="Jogler C."/>
        </authorList>
    </citation>
    <scope>NUCLEOTIDE SEQUENCE [LARGE SCALE GENOMIC DNA]</scope>
    <source>
        <strain evidence="5 6">K22_7</strain>
    </source>
</reference>
<protein>
    <submittedName>
        <fullName evidence="5">Hydroxypyruvate isomerase</fullName>
        <ecNumber evidence="5">5.3.1.22</ecNumber>
    </submittedName>
</protein>
<evidence type="ECO:0000256" key="1">
    <source>
        <dbReference type="ARBA" id="ARBA00023235"/>
    </source>
</evidence>
<sequence length="254" mass="27528">MTRFSANLGFLWTDRPLPDAIRAAKAAGFDAVECHWPYDTPASEVKRALVETGLPMLGLNTVRGDVGAGQMGLSALPGRRDDAVSAIEQAVSYADETGTKAVHVMAGISEGAEAEAIFIENLSVACDLAMRRRLTILIEPLNAFDAPGYFLRCTQQAKSLIEHVNAPNLKLMFDCYHVGRTEVDVPTTLNKMMPVIGHVQFAAVPDRGPPDHGDVDYRPIFSQIAGLGWDQPLGAEYKPGGDTDASLGWMVKFR</sequence>
<dbReference type="OrthoDB" id="9786584at2"/>
<evidence type="ECO:0000313" key="6">
    <source>
        <dbReference type="Proteomes" id="UP000318538"/>
    </source>
</evidence>
<organism evidence="5 6">
    <name type="scientific">Rubripirellula lacrimiformis</name>
    <dbReference type="NCBI Taxonomy" id="1930273"/>
    <lineage>
        <taxon>Bacteria</taxon>
        <taxon>Pseudomonadati</taxon>
        <taxon>Planctomycetota</taxon>
        <taxon>Planctomycetia</taxon>
        <taxon>Pirellulales</taxon>
        <taxon>Pirellulaceae</taxon>
        <taxon>Rubripirellula</taxon>
    </lineage>
</organism>
<feature type="active site" description="Proton donor/acceptor" evidence="3">
    <location>
        <position position="236"/>
    </location>
</feature>
<evidence type="ECO:0000256" key="2">
    <source>
        <dbReference type="PIRNR" id="PIRNR006241"/>
    </source>
</evidence>
<dbReference type="Proteomes" id="UP000318538">
    <property type="component" value="Chromosome"/>
</dbReference>
<keyword evidence="5" id="KW-0670">Pyruvate</keyword>
<name>A0A517N988_9BACT</name>
<evidence type="ECO:0000259" key="4">
    <source>
        <dbReference type="Pfam" id="PF01261"/>
    </source>
</evidence>
<keyword evidence="6" id="KW-1185">Reference proteome</keyword>
<dbReference type="GO" id="GO:0046487">
    <property type="term" value="P:glyoxylate metabolic process"/>
    <property type="evidence" value="ECO:0007669"/>
    <property type="project" value="TreeGrafter"/>
</dbReference>
<dbReference type="AlphaFoldDB" id="A0A517N988"/>
<dbReference type="GO" id="GO:0008903">
    <property type="term" value="F:hydroxypyruvate isomerase activity"/>
    <property type="evidence" value="ECO:0007669"/>
    <property type="project" value="UniProtKB-EC"/>
</dbReference>
<accession>A0A517N988</accession>
<dbReference type="Gene3D" id="3.20.20.150">
    <property type="entry name" value="Divalent-metal-dependent TIM barrel enzymes"/>
    <property type="match status" value="1"/>
</dbReference>
<dbReference type="PANTHER" id="PTHR43489">
    <property type="entry name" value="ISOMERASE"/>
    <property type="match status" value="1"/>
</dbReference>
<dbReference type="EMBL" id="CP036525">
    <property type="protein sequence ID" value="QDT03707.1"/>
    <property type="molecule type" value="Genomic_DNA"/>
</dbReference>
<proteinExistence type="inferred from homology"/>
<gene>
    <name evidence="5" type="primary">hyi_3</name>
    <name evidence="5" type="ORF">K227x_20910</name>
</gene>
<evidence type="ECO:0000256" key="3">
    <source>
        <dbReference type="PIRSR" id="PIRSR006241-50"/>
    </source>
</evidence>
<feature type="active site" description="Proton donor/acceptor" evidence="3">
    <location>
        <position position="139"/>
    </location>
</feature>
<evidence type="ECO:0000313" key="5">
    <source>
        <dbReference type="EMBL" id="QDT03707.1"/>
    </source>
</evidence>
<dbReference type="SUPFAM" id="SSF51658">
    <property type="entry name" value="Xylose isomerase-like"/>
    <property type="match status" value="1"/>
</dbReference>
<dbReference type="EC" id="5.3.1.22" evidence="5"/>